<dbReference type="PANTHER" id="PTHR37687:SF1">
    <property type="entry name" value="AGAP006772-PA"/>
    <property type="match status" value="1"/>
</dbReference>
<name>A0A7M6DNT8_9CNID</name>
<dbReference type="GeneID" id="136813602"/>
<dbReference type="GO" id="GO:0050482">
    <property type="term" value="P:arachidonate secretion"/>
    <property type="evidence" value="ECO:0007669"/>
    <property type="project" value="InterPro"/>
</dbReference>
<accession>A0A7M6DNT8</accession>
<dbReference type="GO" id="GO:0004623">
    <property type="term" value="F:phospholipase A2 activity"/>
    <property type="evidence" value="ECO:0007669"/>
    <property type="project" value="InterPro"/>
</dbReference>
<dbReference type="InterPro" id="IPR038875">
    <property type="entry name" value="PLA2_conodipine-like"/>
</dbReference>
<evidence type="ECO:0000313" key="3">
    <source>
        <dbReference type="EnsemblMetazoa" id="CLYHEMP018805.1"/>
    </source>
</evidence>
<reference evidence="3" key="1">
    <citation type="submission" date="2021-01" db="UniProtKB">
        <authorList>
            <consortium name="EnsemblMetazoa"/>
        </authorList>
    </citation>
    <scope>IDENTIFICATION</scope>
</reference>
<dbReference type="EnsemblMetazoa" id="CLYHEMT018805.1">
    <property type="protein sequence ID" value="CLYHEMP018805.1"/>
    <property type="gene ID" value="CLYHEMG018805"/>
</dbReference>
<dbReference type="GO" id="GO:0006644">
    <property type="term" value="P:phospholipid metabolic process"/>
    <property type="evidence" value="ECO:0007669"/>
    <property type="project" value="InterPro"/>
</dbReference>
<feature type="chain" id="PRO_5029797886" description="Cnidarian restricted protein" evidence="2">
    <location>
        <begin position="22"/>
        <end position="219"/>
    </location>
</feature>
<dbReference type="AlphaFoldDB" id="A0A7M6DNT8"/>
<evidence type="ECO:0000256" key="2">
    <source>
        <dbReference type="SAM" id="SignalP"/>
    </source>
</evidence>
<sequence length="219" mass="25554">MMKNFLLVLLLVTLSIYPSASKHPEETNVENATDNDSMQEREQLKSDERNERNDKEAGAGEIEDNEDFEDEELLKKNVMRKDPLLFSRRRRRRRRRASPAKQPCYVETNGCGSGIFTKIPYTFKKLLTPACNKHDVCFRCGQKYSWSRKACDETFRKDMNRLCRCKLTGLKAVLQPHCYKRALEMYGIVRLFGKPFFRDPAEDWCKSCVVPYGSPNYTV</sequence>
<dbReference type="InterPro" id="IPR036444">
    <property type="entry name" value="PLipase_A2_dom_sf"/>
</dbReference>
<organism evidence="3 4">
    <name type="scientific">Clytia hemisphaerica</name>
    <dbReference type="NCBI Taxonomy" id="252671"/>
    <lineage>
        <taxon>Eukaryota</taxon>
        <taxon>Metazoa</taxon>
        <taxon>Cnidaria</taxon>
        <taxon>Hydrozoa</taxon>
        <taxon>Hydroidolina</taxon>
        <taxon>Leptothecata</taxon>
        <taxon>Obeliida</taxon>
        <taxon>Clytiidae</taxon>
        <taxon>Clytia</taxon>
    </lineage>
</organism>
<feature type="compositionally biased region" description="Basic and acidic residues" evidence="1">
    <location>
        <begin position="38"/>
        <end position="58"/>
    </location>
</feature>
<dbReference type="RefSeq" id="XP_066926201.1">
    <property type="nucleotide sequence ID" value="XM_067070100.1"/>
</dbReference>
<dbReference type="OrthoDB" id="10043382at2759"/>
<dbReference type="Proteomes" id="UP000594262">
    <property type="component" value="Unplaced"/>
</dbReference>
<proteinExistence type="predicted"/>
<protein>
    <recommendedName>
        <fullName evidence="5">Cnidarian restricted protein</fullName>
    </recommendedName>
</protein>
<evidence type="ECO:0000313" key="4">
    <source>
        <dbReference type="Proteomes" id="UP000594262"/>
    </source>
</evidence>
<evidence type="ECO:0008006" key="5">
    <source>
        <dbReference type="Google" id="ProtNLM"/>
    </source>
</evidence>
<feature type="region of interest" description="Disordered" evidence="1">
    <location>
        <begin position="22"/>
        <end position="67"/>
    </location>
</feature>
<keyword evidence="2" id="KW-0732">Signal</keyword>
<dbReference type="PANTHER" id="PTHR37687">
    <property type="entry name" value="AGAP006772-PA"/>
    <property type="match status" value="1"/>
</dbReference>
<feature type="signal peptide" evidence="2">
    <location>
        <begin position="1"/>
        <end position="21"/>
    </location>
</feature>
<evidence type="ECO:0000256" key="1">
    <source>
        <dbReference type="SAM" id="MobiDB-lite"/>
    </source>
</evidence>
<dbReference type="Gene3D" id="1.20.90.10">
    <property type="entry name" value="Phospholipase A2 domain"/>
    <property type="match status" value="1"/>
</dbReference>
<dbReference type="SUPFAM" id="SSF48619">
    <property type="entry name" value="Phospholipase A2, PLA2"/>
    <property type="match status" value="1"/>
</dbReference>
<keyword evidence="4" id="KW-1185">Reference proteome</keyword>